<comment type="similarity">
    <text evidence="1 3">Belongs to the short-chain dehydrogenases/reductases (SDR) family.</text>
</comment>
<protein>
    <submittedName>
        <fullName evidence="4">SDR family NAD(P)-dependent oxidoreductase</fullName>
    </submittedName>
</protein>
<comment type="caution">
    <text evidence="4">The sequence shown here is derived from an EMBL/GenBank/DDBJ whole genome shotgun (WGS) entry which is preliminary data.</text>
</comment>
<name>A0A371RLD8_9PROT</name>
<dbReference type="PANTHER" id="PTHR43976">
    <property type="entry name" value="SHORT CHAIN DEHYDROGENASE"/>
    <property type="match status" value="1"/>
</dbReference>
<dbReference type="Pfam" id="PF00106">
    <property type="entry name" value="adh_short"/>
    <property type="match status" value="1"/>
</dbReference>
<evidence type="ECO:0000313" key="5">
    <source>
        <dbReference type="Proteomes" id="UP000264589"/>
    </source>
</evidence>
<dbReference type="PROSITE" id="PS00061">
    <property type="entry name" value="ADH_SHORT"/>
    <property type="match status" value="1"/>
</dbReference>
<sequence length="280" mass="29565">MMKTDLPRRCLITGVSGGLGAAMAERAFARGWQVFGTSRSQSVVDKFVADGGELASGGACDVTDPTSTDRIASQAAKAMGGIDLVINNAGYCLAGPFETLTPEQVQDEISVNLIGTLNTCRSVLPHLHETGFGHILNISSLSGVISFPGMTLYTASKFAVTGFSEALAKELAPHGIHVTAVAPGGLRTRFAGESLVMGKRDVAPYRNMVSAMKERFAASDGNQPNDPYKAAEAILSIADMEEPPFNAAIGVDAFDRVENALEERQADFASFRPYGENTGI</sequence>
<keyword evidence="5" id="KW-1185">Reference proteome</keyword>
<dbReference type="SUPFAM" id="SSF51735">
    <property type="entry name" value="NAD(P)-binding Rossmann-fold domains"/>
    <property type="match status" value="1"/>
</dbReference>
<organism evidence="4 5">
    <name type="scientific">Parvularcula marina</name>
    <dbReference type="NCBI Taxonomy" id="2292771"/>
    <lineage>
        <taxon>Bacteria</taxon>
        <taxon>Pseudomonadati</taxon>
        <taxon>Pseudomonadota</taxon>
        <taxon>Alphaproteobacteria</taxon>
        <taxon>Parvularculales</taxon>
        <taxon>Parvularculaceae</taxon>
        <taxon>Parvularcula</taxon>
    </lineage>
</organism>
<accession>A0A371RLD8</accession>
<dbReference type="OrthoDB" id="9793825at2"/>
<dbReference type="PANTHER" id="PTHR43976:SF16">
    <property type="entry name" value="SHORT-CHAIN DEHYDROGENASE_REDUCTASE FAMILY PROTEIN"/>
    <property type="match status" value="1"/>
</dbReference>
<reference evidence="4 5" key="1">
    <citation type="submission" date="2018-08" db="EMBL/GenBank/DDBJ databases">
        <title>Parvularcula sp. SM1705, isolated from surface water of the South Sea China.</title>
        <authorList>
            <person name="Sun L."/>
        </authorList>
    </citation>
    <scope>NUCLEOTIDE SEQUENCE [LARGE SCALE GENOMIC DNA]</scope>
    <source>
        <strain evidence="4 5">SM1705</strain>
    </source>
</reference>
<evidence type="ECO:0000313" key="4">
    <source>
        <dbReference type="EMBL" id="RFB06241.1"/>
    </source>
</evidence>
<dbReference type="PRINTS" id="PR00081">
    <property type="entry name" value="GDHRDH"/>
</dbReference>
<dbReference type="PRINTS" id="PR00080">
    <property type="entry name" value="SDRFAMILY"/>
</dbReference>
<dbReference type="InterPro" id="IPR051911">
    <property type="entry name" value="SDR_oxidoreductase"/>
</dbReference>
<evidence type="ECO:0000256" key="1">
    <source>
        <dbReference type="ARBA" id="ARBA00006484"/>
    </source>
</evidence>
<evidence type="ECO:0000256" key="2">
    <source>
        <dbReference type="ARBA" id="ARBA00023002"/>
    </source>
</evidence>
<dbReference type="InterPro" id="IPR020904">
    <property type="entry name" value="Sc_DH/Rdtase_CS"/>
</dbReference>
<keyword evidence="2" id="KW-0560">Oxidoreductase</keyword>
<dbReference type="InterPro" id="IPR002347">
    <property type="entry name" value="SDR_fam"/>
</dbReference>
<dbReference type="RefSeq" id="WP_116392875.1">
    <property type="nucleotide sequence ID" value="NZ_QUQO01000001.1"/>
</dbReference>
<dbReference type="Proteomes" id="UP000264589">
    <property type="component" value="Unassembled WGS sequence"/>
</dbReference>
<gene>
    <name evidence="4" type="ORF">DX908_13780</name>
</gene>
<dbReference type="GO" id="GO:0016491">
    <property type="term" value="F:oxidoreductase activity"/>
    <property type="evidence" value="ECO:0007669"/>
    <property type="project" value="UniProtKB-KW"/>
</dbReference>
<dbReference type="InterPro" id="IPR036291">
    <property type="entry name" value="NAD(P)-bd_dom_sf"/>
</dbReference>
<evidence type="ECO:0000256" key="3">
    <source>
        <dbReference type="RuleBase" id="RU000363"/>
    </source>
</evidence>
<dbReference type="CDD" id="cd05374">
    <property type="entry name" value="17beta-HSD-like_SDR_c"/>
    <property type="match status" value="1"/>
</dbReference>
<dbReference type="AlphaFoldDB" id="A0A371RLD8"/>
<dbReference type="InParanoid" id="A0A371RLD8"/>
<dbReference type="Gene3D" id="3.40.50.720">
    <property type="entry name" value="NAD(P)-binding Rossmann-like Domain"/>
    <property type="match status" value="1"/>
</dbReference>
<dbReference type="EMBL" id="QUQO01000001">
    <property type="protein sequence ID" value="RFB06241.1"/>
    <property type="molecule type" value="Genomic_DNA"/>
</dbReference>
<proteinExistence type="inferred from homology"/>